<proteinExistence type="predicted"/>
<evidence type="ECO:0000313" key="1">
    <source>
        <dbReference type="EMBL" id="SDT43657.1"/>
    </source>
</evidence>
<gene>
    <name evidence="1" type="ORF">SAMN04490191_4441</name>
</gene>
<dbReference type="AlphaFoldDB" id="A0A1H2ACR3"/>
<protein>
    <submittedName>
        <fullName evidence="1">Uncharacterized protein</fullName>
    </submittedName>
</protein>
<dbReference type="RefSeq" id="WP_231983794.1">
    <property type="nucleotide sequence ID" value="NZ_JYLB01000013.1"/>
</dbReference>
<dbReference type="Proteomes" id="UP000182814">
    <property type="component" value="Chromosome I"/>
</dbReference>
<sequence>MLPVAEMETALKNGIAKVPDRCAGRHDVGAYNPSDDLEIEVRFLSLADISSVLELEQRKWQDDQRADASMLASRITSFPALSIGAFCTRTGTALASVFMKPARHDIIRKCPTWEDCARKQHGDESAKTGVLFGISLSSVDPKAAQAIFEFFWPHALKAGWSEVYLGSPVPGLRNWISKNPDIPVAQYVRGERKGLPLDPQLRYYFKKGFRKIVAINDNYFPHEPSLDVGVLIVGKVPLSGLSFIWKRVPLPWLQRMKKLFFVCL</sequence>
<evidence type="ECO:0000313" key="2">
    <source>
        <dbReference type="Proteomes" id="UP000182814"/>
    </source>
</evidence>
<keyword evidence="2" id="KW-1185">Reference proteome</keyword>
<name>A0A1H2ACR3_9PSED</name>
<dbReference type="EMBL" id="LT629746">
    <property type="protein sequence ID" value="SDT43657.1"/>
    <property type="molecule type" value="Genomic_DNA"/>
</dbReference>
<reference evidence="2" key="1">
    <citation type="submission" date="2016-10" db="EMBL/GenBank/DDBJ databases">
        <authorList>
            <person name="Varghese N."/>
            <person name="Submissions S."/>
        </authorList>
    </citation>
    <scope>NUCLEOTIDE SEQUENCE [LARGE SCALE GENOMIC DNA]</scope>
    <source>
        <strain evidence="2">BS3782</strain>
    </source>
</reference>
<accession>A0A1H2ACR3</accession>
<dbReference type="Gene3D" id="3.40.630.30">
    <property type="match status" value="1"/>
</dbReference>
<organism evidence="1 2">
    <name type="scientific">Pseudomonas lini</name>
    <dbReference type="NCBI Taxonomy" id="163011"/>
    <lineage>
        <taxon>Bacteria</taxon>
        <taxon>Pseudomonadati</taxon>
        <taxon>Pseudomonadota</taxon>
        <taxon>Gammaproteobacteria</taxon>
        <taxon>Pseudomonadales</taxon>
        <taxon>Pseudomonadaceae</taxon>
        <taxon>Pseudomonas</taxon>
    </lineage>
</organism>